<proteinExistence type="inferred from homology"/>
<evidence type="ECO:0000259" key="4">
    <source>
        <dbReference type="Pfam" id="PF10370"/>
    </source>
</evidence>
<sequence>MAYATYEYHGARHVGEVQDDTLVPLTGVGELSAETTPERLREATRRTDARVALADVRLLPVVPRPAKIFCVGLNYHAHVTETHRELPTYPVLFPKFADSLLGPDDDILLPPESTQVDYEGELVVVIGRAGRRIAEADAAAHVLGYTVANDVTMRDFQYKTHQWMQGKAWDASTPVGPYLVPPDEVDLEKAGIRTILNGETVQEADLSMLIFSIPRLIATLSTFTALAPGDLILTGTPGGVGYRRDPQVFLTDGDRISVEVDGVGRLHNLVRATTPDGGDR</sequence>
<dbReference type="AlphaFoldDB" id="A0A318KPB8"/>
<feature type="domain" description="Rv2993c-like N-terminal" evidence="4">
    <location>
        <begin position="1"/>
        <end position="60"/>
    </location>
</feature>
<evidence type="ECO:0000313" key="5">
    <source>
        <dbReference type="EMBL" id="PXX71530.1"/>
    </source>
</evidence>
<dbReference type="Gene3D" id="3.90.850.10">
    <property type="entry name" value="Fumarylacetoacetase-like, C-terminal domain"/>
    <property type="match status" value="1"/>
</dbReference>
<comment type="caution">
    <text evidence="5">The sequence shown here is derived from an EMBL/GenBank/DDBJ whole genome shotgun (WGS) entry which is preliminary data.</text>
</comment>
<keyword evidence="5" id="KW-0378">Hydrolase</keyword>
<name>A0A318KPB8_9NOCA</name>
<dbReference type="SUPFAM" id="SSF56529">
    <property type="entry name" value="FAH"/>
    <property type="match status" value="1"/>
</dbReference>
<evidence type="ECO:0000256" key="1">
    <source>
        <dbReference type="ARBA" id="ARBA00010211"/>
    </source>
</evidence>
<gene>
    <name evidence="5" type="ORF">DFR70_101964</name>
</gene>
<dbReference type="FunFam" id="3.90.850.10:FF:000002">
    <property type="entry name" value="2-hydroxyhepta-2,4-diene-1,7-dioate isomerase"/>
    <property type="match status" value="1"/>
</dbReference>
<keyword evidence="6" id="KW-1185">Reference proteome</keyword>
<evidence type="ECO:0000313" key="6">
    <source>
        <dbReference type="Proteomes" id="UP000247569"/>
    </source>
</evidence>
<keyword evidence="2" id="KW-0479">Metal-binding</keyword>
<evidence type="ECO:0000256" key="2">
    <source>
        <dbReference type="ARBA" id="ARBA00022723"/>
    </source>
</evidence>
<dbReference type="EMBL" id="QJKF01000001">
    <property type="protein sequence ID" value="PXX71530.1"/>
    <property type="molecule type" value="Genomic_DNA"/>
</dbReference>
<dbReference type="GO" id="GO:0016787">
    <property type="term" value="F:hydrolase activity"/>
    <property type="evidence" value="ECO:0007669"/>
    <property type="project" value="UniProtKB-KW"/>
</dbReference>
<dbReference type="InterPro" id="IPR036663">
    <property type="entry name" value="Fumarylacetoacetase_C_sf"/>
</dbReference>
<dbReference type="InterPro" id="IPR018833">
    <property type="entry name" value="Rv2993c-like_N"/>
</dbReference>
<dbReference type="InterPro" id="IPR051121">
    <property type="entry name" value="FAH"/>
</dbReference>
<dbReference type="GO" id="GO:0019752">
    <property type="term" value="P:carboxylic acid metabolic process"/>
    <property type="evidence" value="ECO:0007669"/>
    <property type="project" value="UniProtKB-ARBA"/>
</dbReference>
<evidence type="ECO:0000259" key="3">
    <source>
        <dbReference type="Pfam" id="PF01557"/>
    </source>
</evidence>
<reference evidence="5 6" key="1">
    <citation type="submission" date="2018-05" db="EMBL/GenBank/DDBJ databases">
        <title>Genomic Encyclopedia of Type Strains, Phase IV (KMG-IV): sequencing the most valuable type-strain genomes for metagenomic binning, comparative biology and taxonomic classification.</title>
        <authorList>
            <person name="Goeker M."/>
        </authorList>
    </citation>
    <scope>NUCLEOTIDE SEQUENCE [LARGE SCALE GENOMIC DNA]</scope>
    <source>
        <strain evidence="5 6">DSM 44704</strain>
    </source>
</reference>
<dbReference type="Proteomes" id="UP000247569">
    <property type="component" value="Unassembled WGS sequence"/>
</dbReference>
<dbReference type="RefSeq" id="WP_040742594.1">
    <property type="nucleotide sequence ID" value="NZ_QJKF01000001.1"/>
</dbReference>
<dbReference type="PANTHER" id="PTHR42796">
    <property type="entry name" value="FUMARYLACETOACETATE HYDROLASE DOMAIN-CONTAINING PROTEIN 2A-RELATED"/>
    <property type="match status" value="1"/>
</dbReference>
<protein>
    <submittedName>
        <fullName evidence="5">Acylpyruvate hydrolase</fullName>
    </submittedName>
</protein>
<dbReference type="GO" id="GO:0046872">
    <property type="term" value="F:metal ion binding"/>
    <property type="evidence" value="ECO:0007669"/>
    <property type="project" value="UniProtKB-KW"/>
</dbReference>
<comment type="similarity">
    <text evidence="1">Belongs to the FAH family.</text>
</comment>
<dbReference type="InterPro" id="IPR011234">
    <property type="entry name" value="Fumarylacetoacetase-like_C"/>
</dbReference>
<keyword evidence="5" id="KW-0670">Pyruvate</keyword>
<dbReference type="OrthoDB" id="9805307at2"/>
<dbReference type="GO" id="GO:0016853">
    <property type="term" value="F:isomerase activity"/>
    <property type="evidence" value="ECO:0007669"/>
    <property type="project" value="UniProtKB-ARBA"/>
</dbReference>
<accession>A0A318KPB8</accession>
<dbReference type="PANTHER" id="PTHR42796:SF4">
    <property type="entry name" value="FUMARYLACETOACETATE HYDROLASE DOMAIN-CONTAINING PROTEIN 2A"/>
    <property type="match status" value="1"/>
</dbReference>
<dbReference type="Pfam" id="PF01557">
    <property type="entry name" value="FAA_hydrolase"/>
    <property type="match status" value="1"/>
</dbReference>
<dbReference type="Pfam" id="PF10370">
    <property type="entry name" value="Rv2993c-like_N"/>
    <property type="match status" value="1"/>
</dbReference>
<feature type="domain" description="Fumarylacetoacetase-like C-terminal" evidence="3">
    <location>
        <begin position="67"/>
        <end position="270"/>
    </location>
</feature>
<organism evidence="5 6">
    <name type="scientific">Nocardia tenerifensis</name>
    <dbReference type="NCBI Taxonomy" id="228006"/>
    <lineage>
        <taxon>Bacteria</taxon>
        <taxon>Bacillati</taxon>
        <taxon>Actinomycetota</taxon>
        <taxon>Actinomycetes</taxon>
        <taxon>Mycobacteriales</taxon>
        <taxon>Nocardiaceae</taxon>
        <taxon>Nocardia</taxon>
    </lineage>
</organism>